<name>A0A673GES3_9TELE</name>
<gene>
    <name evidence="2" type="primary">LOC107735106</name>
</gene>
<dbReference type="InterPro" id="IPR036047">
    <property type="entry name" value="F-box-like_dom_sf"/>
</dbReference>
<dbReference type="Gene3D" id="1.20.1280.50">
    <property type="match status" value="1"/>
</dbReference>
<feature type="domain" description="F-box" evidence="1">
    <location>
        <begin position="10"/>
        <end position="40"/>
    </location>
</feature>
<dbReference type="SUPFAM" id="SSF81383">
    <property type="entry name" value="F-box domain"/>
    <property type="match status" value="1"/>
</dbReference>
<evidence type="ECO:0000313" key="3">
    <source>
        <dbReference type="Proteomes" id="UP000472270"/>
    </source>
</evidence>
<dbReference type="AlphaFoldDB" id="A0A673GES3"/>
<dbReference type="InterPro" id="IPR001810">
    <property type="entry name" value="F-box_dom"/>
</dbReference>
<accession>A0A673GES3</accession>
<dbReference type="Pfam" id="PF12937">
    <property type="entry name" value="F-box-like"/>
    <property type="match status" value="1"/>
</dbReference>
<proteinExistence type="predicted"/>
<sequence length="57" mass="6593">MEIHVSSLFPEILAMIFNYLDVKGKGRVAQVCMAWRDASYHKSDAQPEPVQTDHRFQ</sequence>
<dbReference type="Proteomes" id="UP000472270">
    <property type="component" value="Unassembled WGS sequence"/>
</dbReference>
<keyword evidence="3" id="KW-1185">Reference proteome</keyword>
<reference evidence="2" key="2">
    <citation type="submission" date="2025-09" db="UniProtKB">
        <authorList>
            <consortium name="Ensembl"/>
        </authorList>
    </citation>
    <scope>IDENTIFICATION</scope>
</reference>
<evidence type="ECO:0000313" key="2">
    <source>
        <dbReference type="Ensembl" id="ENSSRHP00000010760.1"/>
    </source>
</evidence>
<organism evidence="2 3">
    <name type="scientific">Sinocyclocheilus rhinocerous</name>
    <dbReference type="NCBI Taxonomy" id="307959"/>
    <lineage>
        <taxon>Eukaryota</taxon>
        <taxon>Metazoa</taxon>
        <taxon>Chordata</taxon>
        <taxon>Craniata</taxon>
        <taxon>Vertebrata</taxon>
        <taxon>Euteleostomi</taxon>
        <taxon>Actinopterygii</taxon>
        <taxon>Neopterygii</taxon>
        <taxon>Teleostei</taxon>
        <taxon>Ostariophysi</taxon>
        <taxon>Cypriniformes</taxon>
        <taxon>Cyprinidae</taxon>
        <taxon>Cyprininae</taxon>
        <taxon>Sinocyclocheilus</taxon>
    </lineage>
</organism>
<protein>
    <submittedName>
        <fullName evidence="2">F-box/LRR-repeat protein 14-like</fullName>
    </submittedName>
</protein>
<evidence type="ECO:0000259" key="1">
    <source>
        <dbReference type="Pfam" id="PF12937"/>
    </source>
</evidence>
<dbReference type="Ensembl" id="ENSSRHT00000011164.1">
    <property type="protein sequence ID" value="ENSSRHP00000010760.1"/>
    <property type="gene ID" value="ENSSRHG00000006209.1"/>
</dbReference>
<reference evidence="2" key="1">
    <citation type="submission" date="2025-08" db="UniProtKB">
        <authorList>
            <consortium name="Ensembl"/>
        </authorList>
    </citation>
    <scope>IDENTIFICATION</scope>
</reference>